<evidence type="ECO:0000256" key="4">
    <source>
        <dbReference type="ARBA" id="ARBA00023136"/>
    </source>
</evidence>
<dbReference type="InterPro" id="IPR050726">
    <property type="entry name" value="mGluR"/>
</dbReference>
<evidence type="ECO:0000256" key="7">
    <source>
        <dbReference type="SAM" id="MobiDB-lite"/>
    </source>
</evidence>
<keyword evidence="2 8" id="KW-0812">Transmembrane</keyword>
<dbReference type="GO" id="GO:0016020">
    <property type="term" value="C:membrane"/>
    <property type="evidence" value="ECO:0007669"/>
    <property type="project" value="UniProtKB-SubCell"/>
</dbReference>
<evidence type="ECO:0000256" key="2">
    <source>
        <dbReference type="ARBA" id="ARBA00022692"/>
    </source>
</evidence>
<keyword evidence="5 11" id="KW-0675">Receptor</keyword>
<feature type="transmembrane region" description="Helical" evidence="8">
    <location>
        <begin position="727"/>
        <end position="743"/>
    </location>
</feature>
<feature type="transmembrane region" description="Helical" evidence="8">
    <location>
        <begin position="604"/>
        <end position="625"/>
    </location>
</feature>
<keyword evidence="6" id="KW-0325">Glycoprotein</keyword>
<evidence type="ECO:0000256" key="8">
    <source>
        <dbReference type="SAM" id="Phobius"/>
    </source>
</evidence>
<name>A0A423T936_PENVA</name>
<keyword evidence="3 8" id="KW-1133">Transmembrane helix</keyword>
<evidence type="ECO:0000256" key="6">
    <source>
        <dbReference type="ARBA" id="ARBA00023180"/>
    </source>
</evidence>
<evidence type="ECO:0000313" key="11">
    <source>
        <dbReference type="EMBL" id="ROT72946.1"/>
    </source>
</evidence>
<evidence type="ECO:0000256" key="5">
    <source>
        <dbReference type="ARBA" id="ARBA00023170"/>
    </source>
</evidence>
<dbReference type="PRINTS" id="PR00248">
    <property type="entry name" value="GPCRMGR"/>
</dbReference>
<evidence type="ECO:0000259" key="10">
    <source>
        <dbReference type="PROSITE" id="PS50259"/>
    </source>
</evidence>
<evidence type="ECO:0000256" key="9">
    <source>
        <dbReference type="SAM" id="SignalP"/>
    </source>
</evidence>
<dbReference type="SUPFAM" id="SSF53822">
    <property type="entry name" value="Periplasmic binding protein-like I"/>
    <property type="match status" value="1"/>
</dbReference>
<feature type="transmembrane region" description="Helical" evidence="8">
    <location>
        <begin position="755"/>
        <end position="777"/>
    </location>
</feature>
<dbReference type="GO" id="GO:0004930">
    <property type="term" value="F:G protein-coupled receptor activity"/>
    <property type="evidence" value="ECO:0007669"/>
    <property type="project" value="InterPro"/>
</dbReference>
<comment type="caution">
    <text evidence="11">The sequence shown here is derived from an EMBL/GenBank/DDBJ whole genome shotgun (WGS) entry which is preliminary data.</text>
</comment>
<keyword evidence="12" id="KW-1185">Reference proteome</keyword>
<gene>
    <name evidence="11" type="ORF">C7M84_008650</name>
</gene>
<organism evidence="11 12">
    <name type="scientific">Penaeus vannamei</name>
    <name type="common">Whiteleg shrimp</name>
    <name type="synonym">Litopenaeus vannamei</name>
    <dbReference type="NCBI Taxonomy" id="6689"/>
    <lineage>
        <taxon>Eukaryota</taxon>
        <taxon>Metazoa</taxon>
        <taxon>Ecdysozoa</taxon>
        <taxon>Arthropoda</taxon>
        <taxon>Crustacea</taxon>
        <taxon>Multicrustacea</taxon>
        <taxon>Malacostraca</taxon>
        <taxon>Eumalacostraca</taxon>
        <taxon>Eucarida</taxon>
        <taxon>Decapoda</taxon>
        <taxon>Dendrobranchiata</taxon>
        <taxon>Penaeoidea</taxon>
        <taxon>Penaeidae</taxon>
        <taxon>Penaeus</taxon>
    </lineage>
</organism>
<dbReference type="Proteomes" id="UP000283509">
    <property type="component" value="Unassembled WGS sequence"/>
</dbReference>
<feature type="transmembrane region" description="Helical" evidence="8">
    <location>
        <begin position="568"/>
        <end position="592"/>
    </location>
</feature>
<keyword evidence="4 8" id="KW-0472">Membrane</keyword>
<feature type="transmembrane region" description="Helical" evidence="8">
    <location>
        <begin position="637"/>
        <end position="655"/>
    </location>
</feature>
<protein>
    <submittedName>
        <fullName evidence="11">Metabotropic glutamate receptor 5</fullName>
    </submittedName>
</protein>
<evidence type="ECO:0000313" key="12">
    <source>
        <dbReference type="Proteomes" id="UP000283509"/>
    </source>
</evidence>
<feature type="transmembrane region" description="Helical" evidence="8">
    <location>
        <begin position="676"/>
        <end position="695"/>
    </location>
</feature>
<sequence length="914" mass="96465">MNLALQVALLALTASVTSSLDLPPLVLPGDVVVGIVADLHGRGFPQGGCGAVGLRAVEEVAAAEWALATINNQSQHDYTIGLRVYDACGDEDAALRQTVRLLQDTQPPNPPLLGVVALGSSRVASGTAAPLHAFTTPILVTDARAAHTITPADNVFTTAPPLSRTSCSARAGCFRFCCHARPQSCVGSGEAISGPVIRSGLLCVSGEVQSDANSSKSTNVFPVFLFTLTDDDAVLATAVRLGGAGVGVSVVSSCDHATRVLQERAARAGIKILHTLQAEDATSLGRDVARFVTGQVGYGGVVVVLLSAAEINLLTAELEVRLLRKLRLRWVLTTLDGEPSLGGLHEEQLRKKLPGSLLVEAHSPVIPGFTQYFASAVADNTSVVAPLARRSLRASSHCDPEVSDSPCSMLNADDVGRLVSGAPTTATVKAVSSLAAAFRLVQIERCSKGVHCLQALRQDLHEDVLKALLKLSFTVGGGADRIRYTADGRLVNTFTIKRVSSEGLRQVGVYREDTGVVWSPGEVWGADSGVHGREGRTLGLVAPEDGEENNSGVQAVLLTHEDYVGRTWAFSVLVLACMGVMAALYVAVYVALRVCDGTLTGPQVLGAVLLIGVMGTYASCVVYVLPPMPITCAVREWAPPMCLALCYGILLVKSMHLRALVSVGLGGEVSQVNLHVSLLFIMGVQGSLCVLGHAGGQGAGEEPLVKIGLDGERHCGENRVATLSTRIYLMVLLLITLVLGTLNRKIHRNHNEGRWLLLTSCVSAPVVGVWTVMSYMAPAPMEAPTTSVALLALASIILGLVFIPKMRIIAHQAKEFRHKQLAATNSVSTIFTQMEGGPLGGIPPLQDGLKPPKGDSPRLHQKDTVGSTRSSLASQQSYRAAFNAVYGIPQESPLSTPRHVMRNPIYDASHGAYP</sequence>
<dbReference type="InterPro" id="IPR000337">
    <property type="entry name" value="GPCR_3"/>
</dbReference>
<proteinExistence type="predicted"/>
<feature type="region of interest" description="Disordered" evidence="7">
    <location>
        <begin position="841"/>
        <end position="872"/>
    </location>
</feature>
<feature type="chain" id="PRO_5019433122" evidence="9">
    <location>
        <begin position="20"/>
        <end position="914"/>
    </location>
</feature>
<dbReference type="InterPro" id="IPR017978">
    <property type="entry name" value="GPCR_3_C"/>
</dbReference>
<dbReference type="PANTHER" id="PTHR24060">
    <property type="entry name" value="METABOTROPIC GLUTAMATE RECEPTOR"/>
    <property type="match status" value="1"/>
</dbReference>
<feature type="transmembrane region" description="Helical" evidence="8">
    <location>
        <begin position="783"/>
        <end position="803"/>
    </location>
</feature>
<dbReference type="Pfam" id="PF00003">
    <property type="entry name" value="7tm_3"/>
    <property type="match status" value="1"/>
</dbReference>
<dbReference type="InterPro" id="IPR028082">
    <property type="entry name" value="Peripla_BP_I"/>
</dbReference>
<dbReference type="Gene3D" id="3.40.50.2300">
    <property type="match status" value="3"/>
</dbReference>
<feature type="compositionally biased region" description="Basic and acidic residues" evidence="7">
    <location>
        <begin position="850"/>
        <end position="863"/>
    </location>
</feature>
<reference evidence="11 12" key="2">
    <citation type="submission" date="2019-01" db="EMBL/GenBank/DDBJ databases">
        <title>The decoding of complex shrimp genome reveals the adaptation for benthos swimmer, frequently molting mechanism and breeding impact on genome.</title>
        <authorList>
            <person name="Sun Y."/>
            <person name="Gao Y."/>
            <person name="Yu Y."/>
        </authorList>
    </citation>
    <scope>NUCLEOTIDE SEQUENCE [LARGE SCALE GENOMIC DNA]</scope>
    <source>
        <tissue evidence="11">Muscle</tissue>
    </source>
</reference>
<dbReference type="CDD" id="cd13953">
    <property type="entry name" value="7tm_classC_mGluR-like"/>
    <property type="match status" value="1"/>
</dbReference>
<comment type="subcellular location">
    <subcellularLocation>
        <location evidence="1">Membrane</location>
        <topology evidence="1">Multi-pass membrane protein</topology>
    </subcellularLocation>
</comment>
<dbReference type="OrthoDB" id="9880600at2759"/>
<dbReference type="AlphaFoldDB" id="A0A423T936"/>
<feature type="signal peptide" evidence="9">
    <location>
        <begin position="1"/>
        <end position="19"/>
    </location>
</feature>
<dbReference type="EMBL" id="QCYY01002087">
    <property type="protein sequence ID" value="ROT72946.1"/>
    <property type="molecule type" value="Genomic_DNA"/>
</dbReference>
<evidence type="ECO:0000256" key="3">
    <source>
        <dbReference type="ARBA" id="ARBA00022989"/>
    </source>
</evidence>
<evidence type="ECO:0000256" key="1">
    <source>
        <dbReference type="ARBA" id="ARBA00004141"/>
    </source>
</evidence>
<keyword evidence="9" id="KW-0732">Signal</keyword>
<reference evidence="11 12" key="1">
    <citation type="submission" date="2018-04" db="EMBL/GenBank/DDBJ databases">
        <authorList>
            <person name="Zhang X."/>
            <person name="Yuan J."/>
            <person name="Li F."/>
            <person name="Xiang J."/>
        </authorList>
    </citation>
    <scope>NUCLEOTIDE SEQUENCE [LARGE SCALE GENOMIC DNA]</scope>
    <source>
        <tissue evidence="11">Muscle</tissue>
    </source>
</reference>
<feature type="domain" description="G-protein coupled receptors family 3 profile" evidence="10">
    <location>
        <begin position="572"/>
        <end position="809"/>
    </location>
</feature>
<dbReference type="PROSITE" id="PS50259">
    <property type="entry name" value="G_PROTEIN_RECEP_F3_4"/>
    <property type="match status" value="1"/>
</dbReference>
<accession>A0A423T936</accession>